<protein>
    <submittedName>
        <fullName evidence="5">Extracellular solute-binding protein</fullName>
    </submittedName>
</protein>
<comment type="caution">
    <text evidence="5">The sequence shown here is derived from an EMBL/GenBank/DDBJ whole genome shotgun (WGS) entry which is preliminary data.</text>
</comment>
<evidence type="ECO:0000313" key="5">
    <source>
        <dbReference type="EMBL" id="MBL1097501.1"/>
    </source>
</evidence>
<dbReference type="InterPro" id="IPR006059">
    <property type="entry name" value="SBP"/>
</dbReference>
<keyword evidence="3" id="KW-0732">Signal</keyword>
<dbReference type="Gene3D" id="3.40.190.10">
    <property type="entry name" value="Periplasmic binding protein-like II"/>
    <property type="match status" value="2"/>
</dbReference>
<reference evidence="5 6" key="1">
    <citation type="submission" date="2021-01" db="EMBL/GenBank/DDBJ databases">
        <title>WGS of actinomycetes isolated from Thailand.</title>
        <authorList>
            <person name="Thawai C."/>
        </authorList>
    </citation>
    <scope>NUCLEOTIDE SEQUENCE [LARGE SCALE GENOMIC DNA]</scope>
    <source>
        <strain evidence="5 6">CA1R205</strain>
    </source>
</reference>
<name>A0ABS1NBP5_9ACTN</name>
<dbReference type="PROSITE" id="PS51318">
    <property type="entry name" value="TAT"/>
    <property type="match status" value="1"/>
</dbReference>
<dbReference type="EMBL" id="JAERRF010000006">
    <property type="protein sequence ID" value="MBL1097501.1"/>
    <property type="molecule type" value="Genomic_DNA"/>
</dbReference>
<dbReference type="Proteomes" id="UP000634229">
    <property type="component" value="Unassembled WGS sequence"/>
</dbReference>
<evidence type="ECO:0000313" key="6">
    <source>
        <dbReference type="Proteomes" id="UP000634229"/>
    </source>
</evidence>
<organism evidence="5 6">
    <name type="scientific">Streptomyces coffeae</name>
    <dbReference type="NCBI Taxonomy" id="621382"/>
    <lineage>
        <taxon>Bacteria</taxon>
        <taxon>Bacillati</taxon>
        <taxon>Actinomycetota</taxon>
        <taxon>Actinomycetes</taxon>
        <taxon>Kitasatosporales</taxon>
        <taxon>Streptomycetaceae</taxon>
        <taxon>Streptomyces</taxon>
    </lineage>
</organism>
<comment type="similarity">
    <text evidence="1">Belongs to the bacterial solute-binding protein 1 family.</text>
</comment>
<dbReference type="PANTHER" id="PTHR43649:SF34">
    <property type="entry name" value="ABC TRANSPORTER PERIPLASMIC-BINDING PROTEIN YCJN-RELATED"/>
    <property type="match status" value="1"/>
</dbReference>
<dbReference type="Pfam" id="PF01547">
    <property type="entry name" value="SBP_bac_1"/>
    <property type="match status" value="1"/>
</dbReference>
<dbReference type="PANTHER" id="PTHR43649">
    <property type="entry name" value="ARABINOSE-BINDING PROTEIN-RELATED"/>
    <property type="match status" value="1"/>
</dbReference>
<dbReference type="InterPro" id="IPR050490">
    <property type="entry name" value="Bact_solute-bd_prot1"/>
</dbReference>
<sequence>MGSPPPSSAPRPSPPPSRRSVLRGAAGAGAMGLLAACGGRSDAAFHADAGPWRRYAGTTVNFISENTAPTAAIAADLKPFTELTGIRVNIVTLELSALAQKVALDLASGNGEYDVVYADPYQVLAPYAPAFADLREFAEDPGLPRLPGGFDDFIPTHLDAAGRFGGDGKILALPYDCPTMVWQYRADLFKRYRDRMADDLGFDPMPSDDTTWEQYYAIATWFNDKTDAVRYGTGHQAKQHDALMCDFSNLLWSYGGDYFDGGTRVGRIGTLDPGPCRLDSDAAIAGAEFYQRLLKIADPGSRTWDWDGLGAAFRAGRIAMCPNWHEYAASNEAAMPGKVSYARLPKGPARSAGMYGGTGIAVSDVIPERRRQAAWLFVNWATAPKTQVANLASKVGGGTPTRTSVYEMPRVTAAQHRPSKMANMLSATAVKKTWRSDTIGLRPKIPMWAECDTAVYTQLSGMLAGDASPESAMRAASSRIDRIVARGWVN</sequence>
<dbReference type="SUPFAM" id="SSF53850">
    <property type="entry name" value="Periplasmic binding protein-like II"/>
    <property type="match status" value="1"/>
</dbReference>
<feature type="compositionally biased region" description="Pro residues" evidence="4">
    <location>
        <begin position="1"/>
        <end position="17"/>
    </location>
</feature>
<accession>A0ABS1NBP5</accession>
<evidence type="ECO:0000256" key="4">
    <source>
        <dbReference type="SAM" id="MobiDB-lite"/>
    </source>
</evidence>
<feature type="region of interest" description="Disordered" evidence="4">
    <location>
        <begin position="1"/>
        <end position="21"/>
    </location>
</feature>
<evidence type="ECO:0000256" key="1">
    <source>
        <dbReference type="ARBA" id="ARBA00008520"/>
    </source>
</evidence>
<evidence type="ECO:0000256" key="2">
    <source>
        <dbReference type="ARBA" id="ARBA00022448"/>
    </source>
</evidence>
<keyword evidence="6" id="KW-1185">Reference proteome</keyword>
<evidence type="ECO:0000256" key="3">
    <source>
        <dbReference type="ARBA" id="ARBA00022729"/>
    </source>
</evidence>
<keyword evidence="2" id="KW-0813">Transport</keyword>
<gene>
    <name evidence="5" type="ORF">JK363_12580</name>
</gene>
<proteinExistence type="inferred from homology"/>
<dbReference type="RefSeq" id="WP_201874834.1">
    <property type="nucleotide sequence ID" value="NZ_JAERRF010000006.1"/>
</dbReference>
<dbReference type="InterPro" id="IPR006311">
    <property type="entry name" value="TAT_signal"/>
</dbReference>